<dbReference type="InterPro" id="IPR036188">
    <property type="entry name" value="FAD/NAD-bd_sf"/>
</dbReference>
<evidence type="ECO:0000313" key="1">
    <source>
        <dbReference type="EMBL" id="WTR75252.1"/>
    </source>
</evidence>
<keyword evidence="2" id="KW-1185">Reference proteome</keyword>
<protein>
    <submittedName>
        <fullName evidence="1">Lycopene cyclase family protein</fullName>
    </submittedName>
</protein>
<dbReference type="SUPFAM" id="SSF51905">
    <property type="entry name" value="FAD/NAD(P)-binding domain"/>
    <property type="match status" value="1"/>
</dbReference>
<reference evidence="1 2" key="1">
    <citation type="submission" date="2022-10" db="EMBL/GenBank/DDBJ databases">
        <title>The complete genomes of actinobacterial strains from the NBC collection.</title>
        <authorList>
            <person name="Joergensen T.S."/>
            <person name="Alvarez Arevalo M."/>
            <person name="Sterndorff E.B."/>
            <person name="Faurdal D."/>
            <person name="Vuksanovic O."/>
            <person name="Mourched A.-S."/>
            <person name="Charusanti P."/>
            <person name="Shaw S."/>
            <person name="Blin K."/>
            <person name="Weber T."/>
        </authorList>
    </citation>
    <scope>NUCLEOTIDE SEQUENCE [LARGE SCALE GENOMIC DNA]</scope>
    <source>
        <strain evidence="1 2">NBC_00123</strain>
    </source>
</reference>
<dbReference type="RefSeq" id="WP_327166724.1">
    <property type="nucleotide sequence ID" value="NZ_CP108062.1"/>
</dbReference>
<sequence length="390" mass="42596">MSQCDVAIVGAGAAGLSLAWRLLSPPAGVPAPSVVLVDAPPGSLRPPERTWCYWEDGPGEYDDLVTATWDHLRVRAADGPATTRSLGRFRYKMLRSPLFEEGLRPRLTALTRVEAVVERIEDRHDGAALVCRTSGGAPMSVRARWVFDSRPPAPAPARTALLQHFGGWFVRTQGPVFQPDVVELMDFRTPQPRHGLSFGYVLPTSPREALVEYTEFGPSVLTEQAYEAALRQYTQDVLRLGPHDVLAREQGVIPLTDARHAPRAGRHVFRIGAAGGAIRPSTGYAFSAIQRQTRAVAAAVHHHRTPVPPAAYTARHLAMDAILLRGLATGRVPGASFFSRLFRTVPAERLLRFLDGETHPAEDVLIGLRTPILPILRTAAGLPFLARAPR</sequence>
<gene>
    <name evidence="1" type="ORF">OG814_01040</name>
</gene>
<accession>A0ABZ1LL26</accession>
<dbReference type="Pfam" id="PF05834">
    <property type="entry name" value="Lycopene_cycl"/>
    <property type="match status" value="1"/>
</dbReference>
<dbReference type="Proteomes" id="UP001622594">
    <property type="component" value="Chromosome"/>
</dbReference>
<name>A0ABZ1LL26_9ACTN</name>
<dbReference type="EMBL" id="CP108188">
    <property type="protein sequence ID" value="WTR75252.1"/>
    <property type="molecule type" value="Genomic_DNA"/>
</dbReference>
<organism evidence="1 2">
    <name type="scientific">Streptomyces zaomyceticus</name>
    <dbReference type="NCBI Taxonomy" id="68286"/>
    <lineage>
        <taxon>Bacteria</taxon>
        <taxon>Bacillati</taxon>
        <taxon>Actinomycetota</taxon>
        <taxon>Actinomycetes</taxon>
        <taxon>Kitasatosporales</taxon>
        <taxon>Streptomycetaceae</taxon>
        <taxon>Streptomyces</taxon>
    </lineage>
</organism>
<dbReference type="Gene3D" id="3.50.50.60">
    <property type="entry name" value="FAD/NAD(P)-binding domain"/>
    <property type="match status" value="1"/>
</dbReference>
<evidence type="ECO:0000313" key="2">
    <source>
        <dbReference type="Proteomes" id="UP001622594"/>
    </source>
</evidence>
<proteinExistence type="predicted"/>